<evidence type="ECO:0000313" key="3">
    <source>
        <dbReference type="Proteomes" id="UP000664844"/>
    </source>
</evidence>
<evidence type="ECO:0000313" key="2">
    <source>
        <dbReference type="EMBL" id="MBO0349620.1"/>
    </source>
</evidence>
<accession>A0ABS3FR74</accession>
<sequence length="139" mass="16311">QRRQAQEEQRKQAEEEQCRQAEEEQRRQAEALRNHEIVILARRHNLSKVEADELYRLLADMRPLNFTRSKQLSAYIVKHKLGYQYPNIAGTAIMEDGGIRWRFEGGFPTHIYGIICRELNLSNQRTSAIVIDVELYGNQ</sequence>
<keyword evidence="3" id="KW-1185">Reference proteome</keyword>
<feature type="region of interest" description="Disordered" evidence="1">
    <location>
        <begin position="1"/>
        <end position="24"/>
    </location>
</feature>
<dbReference type="Proteomes" id="UP000664844">
    <property type="component" value="Unassembled WGS sequence"/>
</dbReference>
<comment type="caution">
    <text evidence="2">The sequence shown here is derived from an EMBL/GenBank/DDBJ whole genome shotgun (WGS) entry which is preliminary data.</text>
</comment>
<reference evidence="2 3" key="1">
    <citation type="submission" date="2021-03" db="EMBL/GenBank/DDBJ databases">
        <title>Metabolic Capacity of the Antarctic Cyanobacterium Phormidium pseudopriestleyi that Sustains Oxygenic Photosynthesis in the Presence of Hydrogen Sulfide.</title>
        <authorList>
            <person name="Lumian J.E."/>
            <person name="Jungblut A.D."/>
            <person name="Dillon M.L."/>
            <person name="Hawes I."/>
            <person name="Doran P.T."/>
            <person name="Mackey T.J."/>
            <person name="Dick G.J."/>
            <person name="Grettenberger C.L."/>
            <person name="Sumner D.Y."/>
        </authorList>
    </citation>
    <scope>NUCLEOTIDE SEQUENCE [LARGE SCALE GENOMIC DNA]</scope>
    <source>
        <strain evidence="2 3">FRX01</strain>
    </source>
</reference>
<feature type="non-terminal residue" evidence="2">
    <location>
        <position position="1"/>
    </location>
</feature>
<name>A0ABS3FR74_9CYAN</name>
<dbReference type="RefSeq" id="WP_207088134.1">
    <property type="nucleotide sequence ID" value="NZ_JAFLQW010000292.1"/>
</dbReference>
<dbReference type="EMBL" id="JAFLQW010000292">
    <property type="protein sequence ID" value="MBO0349620.1"/>
    <property type="molecule type" value="Genomic_DNA"/>
</dbReference>
<proteinExistence type="predicted"/>
<organism evidence="2 3">
    <name type="scientific">Phormidium pseudopriestleyi FRX01</name>
    <dbReference type="NCBI Taxonomy" id="1759528"/>
    <lineage>
        <taxon>Bacteria</taxon>
        <taxon>Bacillati</taxon>
        <taxon>Cyanobacteriota</taxon>
        <taxon>Cyanophyceae</taxon>
        <taxon>Oscillatoriophycideae</taxon>
        <taxon>Oscillatoriales</taxon>
        <taxon>Oscillatoriaceae</taxon>
        <taxon>Phormidium</taxon>
    </lineage>
</organism>
<evidence type="ECO:0000256" key="1">
    <source>
        <dbReference type="SAM" id="MobiDB-lite"/>
    </source>
</evidence>
<gene>
    <name evidence="2" type="ORF">J0895_10950</name>
</gene>
<protein>
    <submittedName>
        <fullName evidence="2">Uncharacterized protein</fullName>
    </submittedName>
</protein>